<gene>
    <name evidence="1" type="ORF">IPP00_00290</name>
</gene>
<protein>
    <submittedName>
        <fullName evidence="1">Uncharacterized protein</fullName>
    </submittedName>
</protein>
<dbReference type="EMBL" id="JADKGK010000004">
    <property type="protein sequence ID" value="MBL0002494.1"/>
    <property type="molecule type" value="Genomic_DNA"/>
</dbReference>
<name>A0A9D7T4I5_9MICO</name>
<organism evidence="1 2">
    <name type="scientific">Candidatus Phosphoribacter hodrii</name>
    <dbReference type="NCBI Taxonomy" id="2953743"/>
    <lineage>
        <taxon>Bacteria</taxon>
        <taxon>Bacillati</taxon>
        <taxon>Actinomycetota</taxon>
        <taxon>Actinomycetes</taxon>
        <taxon>Micrococcales</taxon>
        <taxon>Dermatophilaceae</taxon>
        <taxon>Candidatus Phosphoribacter</taxon>
    </lineage>
</organism>
<evidence type="ECO:0000313" key="2">
    <source>
        <dbReference type="Proteomes" id="UP000886632"/>
    </source>
</evidence>
<evidence type="ECO:0000313" key="1">
    <source>
        <dbReference type="EMBL" id="MBL0002494.1"/>
    </source>
</evidence>
<proteinExistence type="predicted"/>
<reference evidence="1" key="1">
    <citation type="submission" date="2020-10" db="EMBL/GenBank/DDBJ databases">
        <title>Connecting structure to function with the recovery of over 1000 high-quality activated sludge metagenome-assembled genomes encoding full-length rRNA genes using long-read sequencing.</title>
        <authorList>
            <person name="Singleton C.M."/>
            <person name="Petriglieri F."/>
            <person name="Kristensen J.M."/>
            <person name="Kirkegaard R.H."/>
            <person name="Michaelsen T.Y."/>
            <person name="Andersen M.H."/>
            <person name="Karst S.M."/>
            <person name="Dueholm M.S."/>
            <person name="Nielsen P.H."/>
            <person name="Albertsen M."/>
        </authorList>
    </citation>
    <scope>NUCLEOTIDE SEQUENCE</scope>
    <source>
        <strain evidence="1">Ribe_18-Q3-R11-54_MAXAC.001</strain>
    </source>
</reference>
<sequence>MSTSLTPYNSLLPAARTTRTLARLSHETGVSVAVTQAKAEVEAAKIDGVATVAAKAMQDVALLSQMEQSLAQTVPHASGRLATIADMAAISMAGVVADAARRIGR</sequence>
<comment type="caution">
    <text evidence="1">The sequence shown here is derived from an EMBL/GenBank/DDBJ whole genome shotgun (WGS) entry which is preliminary data.</text>
</comment>
<dbReference type="AlphaFoldDB" id="A0A9D7T4I5"/>
<dbReference type="Proteomes" id="UP000886632">
    <property type="component" value="Unassembled WGS sequence"/>
</dbReference>
<accession>A0A9D7T4I5</accession>